<evidence type="ECO:0000256" key="1">
    <source>
        <dbReference type="ARBA" id="ARBA00022729"/>
    </source>
</evidence>
<reference evidence="4 5" key="1">
    <citation type="submission" date="2019-12" db="EMBL/GenBank/DDBJ databases">
        <title>Genomic-based taxomic classification of the family Erythrobacteraceae.</title>
        <authorList>
            <person name="Xu L."/>
        </authorList>
    </citation>
    <scope>NUCLEOTIDE SEQUENCE [LARGE SCALE GENOMIC DNA]</scope>
    <source>
        <strain evidence="4 5">JCM 17802</strain>
    </source>
</reference>
<dbReference type="Proteomes" id="UP000468943">
    <property type="component" value="Unassembled WGS sequence"/>
</dbReference>
<evidence type="ECO:0000256" key="2">
    <source>
        <dbReference type="SAM" id="SignalP"/>
    </source>
</evidence>
<protein>
    <submittedName>
        <fullName evidence="4">Outer membrane beta-barrel protein</fullName>
    </submittedName>
</protein>
<sequence length="197" mass="20918">MKYIVIGFAALAALSQPVLAQENSETGEPTSRDGFRLEARAIYETPTVSSVIDDDDVFKLGSAFAFGGEAGFDLAVSDSVVVGPYVNYELSNVESCDGIDCVRAKNNLATGLHVGYALNADGQLYGKVGYSRLKLEAEALGTKISESGSGVGFAVGYEHGFGENMYGRLEFGYADNGDIFGINFQRRHAGVALGARF</sequence>
<organism evidence="4 5">
    <name type="scientific">Pontixanthobacter gangjinensis</name>
    <dbReference type="NCBI Taxonomy" id="1028742"/>
    <lineage>
        <taxon>Bacteria</taxon>
        <taxon>Pseudomonadati</taxon>
        <taxon>Pseudomonadota</taxon>
        <taxon>Alphaproteobacteria</taxon>
        <taxon>Sphingomonadales</taxon>
        <taxon>Erythrobacteraceae</taxon>
        <taxon>Pontixanthobacter</taxon>
    </lineage>
</organism>
<evidence type="ECO:0000313" key="5">
    <source>
        <dbReference type="Proteomes" id="UP000468943"/>
    </source>
</evidence>
<dbReference type="Pfam" id="PF13505">
    <property type="entry name" value="OMP_b-brl"/>
    <property type="match status" value="1"/>
</dbReference>
<dbReference type="EMBL" id="WTYS01000001">
    <property type="protein sequence ID" value="MXO55543.1"/>
    <property type="molecule type" value="Genomic_DNA"/>
</dbReference>
<accession>A0A6I4SIT1</accession>
<dbReference type="OrthoDB" id="7407648at2"/>
<proteinExistence type="predicted"/>
<feature type="chain" id="PRO_5026227660" evidence="2">
    <location>
        <begin position="21"/>
        <end position="197"/>
    </location>
</feature>
<keyword evidence="5" id="KW-1185">Reference proteome</keyword>
<feature type="signal peptide" evidence="2">
    <location>
        <begin position="1"/>
        <end position="20"/>
    </location>
</feature>
<feature type="domain" description="Outer membrane protein beta-barrel" evidence="3">
    <location>
        <begin position="7"/>
        <end position="197"/>
    </location>
</feature>
<name>A0A6I4SIT1_9SPHN</name>
<dbReference type="AlphaFoldDB" id="A0A6I4SIT1"/>
<dbReference type="InterPro" id="IPR027385">
    <property type="entry name" value="Beta-barrel_OMP"/>
</dbReference>
<keyword evidence="1 2" id="KW-0732">Signal</keyword>
<dbReference type="Gene3D" id="2.40.160.20">
    <property type="match status" value="1"/>
</dbReference>
<comment type="caution">
    <text evidence="4">The sequence shown here is derived from an EMBL/GenBank/DDBJ whole genome shotgun (WGS) entry which is preliminary data.</text>
</comment>
<dbReference type="SUPFAM" id="SSF103515">
    <property type="entry name" value="Autotransporter"/>
    <property type="match status" value="1"/>
</dbReference>
<gene>
    <name evidence="4" type="ORF">GRI36_01475</name>
</gene>
<evidence type="ECO:0000259" key="3">
    <source>
        <dbReference type="Pfam" id="PF13505"/>
    </source>
</evidence>
<dbReference type="RefSeq" id="WP_160596855.1">
    <property type="nucleotide sequence ID" value="NZ_WTYS01000001.1"/>
</dbReference>
<evidence type="ECO:0000313" key="4">
    <source>
        <dbReference type="EMBL" id="MXO55543.1"/>
    </source>
</evidence>
<dbReference type="InterPro" id="IPR036709">
    <property type="entry name" value="Autotransporte_beta_dom_sf"/>
</dbReference>